<evidence type="ECO:0000313" key="2">
    <source>
        <dbReference type="EMBL" id="PIL38290.1"/>
    </source>
</evidence>
<dbReference type="OrthoDB" id="8773859at2"/>
<dbReference type="RefSeq" id="WP_099917456.1">
    <property type="nucleotide sequence ID" value="NZ_BMHS01000015.1"/>
</dbReference>
<dbReference type="SUPFAM" id="SSF55729">
    <property type="entry name" value="Acyl-CoA N-acyltransferases (Nat)"/>
    <property type="match status" value="1"/>
</dbReference>
<evidence type="ECO:0000313" key="3">
    <source>
        <dbReference type="Proteomes" id="UP000228593"/>
    </source>
</evidence>
<reference evidence="2 3" key="1">
    <citation type="submission" date="2017-10" db="EMBL/GenBank/DDBJ databases">
        <title>Massilia psychrophilum sp. nov., a novel purple-pigmented bacterium isolated from Tianshan glacier, Xinjiang Municipality, China.</title>
        <authorList>
            <person name="Wang H."/>
        </authorList>
    </citation>
    <scope>NUCLEOTIDE SEQUENCE [LARGE SCALE GENOMIC DNA]</scope>
    <source>
        <strain evidence="2 3">JCM 30813</strain>
    </source>
</reference>
<dbReference type="EMBL" id="PDOB01000040">
    <property type="protein sequence ID" value="PIL38290.1"/>
    <property type="molecule type" value="Genomic_DNA"/>
</dbReference>
<protein>
    <recommendedName>
        <fullName evidence="4">GNAT family N-acetyltransferase</fullName>
    </recommendedName>
</protein>
<name>A0A2G8SWX8_9BURK</name>
<evidence type="ECO:0008006" key="4">
    <source>
        <dbReference type="Google" id="ProtNLM"/>
    </source>
</evidence>
<organism evidence="2 3">
    <name type="scientific">Massilia psychrophila</name>
    <dbReference type="NCBI Taxonomy" id="1603353"/>
    <lineage>
        <taxon>Bacteria</taxon>
        <taxon>Pseudomonadati</taxon>
        <taxon>Pseudomonadota</taxon>
        <taxon>Betaproteobacteria</taxon>
        <taxon>Burkholderiales</taxon>
        <taxon>Oxalobacteraceae</taxon>
        <taxon>Telluria group</taxon>
        <taxon>Massilia</taxon>
    </lineage>
</organism>
<evidence type="ECO:0000256" key="1">
    <source>
        <dbReference type="SAM" id="MobiDB-lite"/>
    </source>
</evidence>
<dbReference type="Gene3D" id="3.40.630.30">
    <property type="match status" value="1"/>
</dbReference>
<sequence length="269" mass="30432">MNQQHFVSTVQPIPMAKRTMPELARVQTKKMVEHLPFTISIAQSSTELTQAVAIRHGAYARHVPGFAETLQVAESLDSDDGVIVLLASSKLDGSPLGTMRIQTNCFKPLELEDSLALPKWLATQRLAEAARLGVTQEKMGRLVKSMLFKAYFQYCQLDSIDWMVITARSPVDRQYDRLLFDDVYPGMGYVPVHHVDNMPHRVMKFEIATAQERWIKAKHPMYDFIINTIHPDIDLRVNGMLPRRASRPSQPHAVNGGDSQRPMARFAHA</sequence>
<gene>
    <name evidence="2" type="ORF">CR103_18680</name>
</gene>
<dbReference type="InterPro" id="IPR016181">
    <property type="entry name" value="Acyl_CoA_acyltransferase"/>
</dbReference>
<dbReference type="AlphaFoldDB" id="A0A2G8SWX8"/>
<dbReference type="Proteomes" id="UP000228593">
    <property type="component" value="Unassembled WGS sequence"/>
</dbReference>
<proteinExistence type="predicted"/>
<feature type="region of interest" description="Disordered" evidence="1">
    <location>
        <begin position="242"/>
        <end position="269"/>
    </location>
</feature>
<keyword evidence="3" id="KW-1185">Reference proteome</keyword>
<comment type="caution">
    <text evidence="2">The sequence shown here is derived from an EMBL/GenBank/DDBJ whole genome shotgun (WGS) entry which is preliminary data.</text>
</comment>
<accession>A0A2G8SWX8</accession>